<organism evidence="1">
    <name type="scientific">metagenome</name>
    <dbReference type="NCBI Taxonomy" id="256318"/>
    <lineage>
        <taxon>unclassified sequences</taxon>
        <taxon>metagenomes</taxon>
    </lineage>
</organism>
<evidence type="ECO:0008006" key="2">
    <source>
        <dbReference type="Google" id="ProtNLM"/>
    </source>
</evidence>
<evidence type="ECO:0000313" key="1">
    <source>
        <dbReference type="EMBL" id="SUS06683.1"/>
    </source>
</evidence>
<gene>
    <name evidence="1" type="ORF">DF3PB_3100002</name>
</gene>
<dbReference type="Pfam" id="PF11249">
    <property type="entry name" value="DUF3047"/>
    <property type="match status" value="1"/>
</dbReference>
<reference evidence="1" key="1">
    <citation type="submission" date="2018-07" db="EMBL/GenBank/DDBJ databases">
        <authorList>
            <person name="Quirk P.G."/>
            <person name="Krulwich T.A."/>
        </authorList>
    </citation>
    <scope>NUCLEOTIDE SEQUENCE</scope>
</reference>
<dbReference type="EMBL" id="UIDG01000236">
    <property type="protein sequence ID" value="SUS06683.1"/>
    <property type="molecule type" value="Genomic_DNA"/>
</dbReference>
<protein>
    <recommendedName>
        <fullName evidence="2">DUF3047 domain-containing protein</fullName>
    </recommendedName>
</protein>
<accession>A0A380TG59</accession>
<proteinExistence type="predicted"/>
<sequence>MRRSAVVVALTLVGLPSLAGVTEYSVQDIAGWERERFKGETTYEVDGEGLKARCGNSASGLFLRQTIDLRATPIVEWSWRVEHVYDGTVDEKTKGGDDFPARLYVVKDGGIAVWRTRAINYVWASKMPVGADWPNPFASQAHMVALRSGPPAAPGAWVHERRNIREDFKRFHGRDLETIDAVAIMSDCDNRGGTAEAWYGPVRFLSE</sequence>
<dbReference type="InterPro" id="IPR021409">
    <property type="entry name" value="DUF3047"/>
</dbReference>
<name>A0A380TG59_9ZZZZ</name>
<dbReference type="AlphaFoldDB" id="A0A380TG59"/>